<proteinExistence type="predicted"/>
<evidence type="ECO:0000313" key="3">
    <source>
        <dbReference type="Proteomes" id="UP000029121"/>
    </source>
</evidence>
<dbReference type="InterPro" id="IPR036047">
    <property type="entry name" value="F-box-like_dom_sf"/>
</dbReference>
<dbReference type="PROSITE" id="PS50181">
    <property type="entry name" value="FBOX"/>
    <property type="match status" value="1"/>
</dbReference>
<accession>R0FIT3</accession>
<organism evidence="2 3">
    <name type="scientific">Capsella rubella</name>
    <dbReference type="NCBI Taxonomy" id="81985"/>
    <lineage>
        <taxon>Eukaryota</taxon>
        <taxon>Viridiplantae</taxon>
        <taxon>Streptophyta</taxon>
        <taxon>Embryophyta</taxon>
        <taxon>Tracheophyta</taxon>
        <taxon>Spermatophyta</taxon>
        <taxon>Magnoliopsida</taxon>
        <taxon>eudicotyledons</taxon>
        <taxon>Gunneridae</taxon>
        <taxon>Pentapetalae</taxon>
        <taxon>rosids</taxon>
        <taxon>malvids</taxon>
        <taxon>Brassicales</taxon>
        <taxon>Brassicaceae</taxon>
        <taxon>Camelineae</taxon>
        <taxon>Capsella</taxon>
    </lineage>
</organism>
<gene>
    <name evidence="2" type="ORF">CARUB_v10002445mg</name>
</gene>
<dbReference type="SMART" id="SM00256">
    <property type="entry name" value="FBOX"/>
    <property type="match status" value="1"/>
</dbReference>
<sequence>MASSEHSPRSLPLELIEEILNRIPAESLNRFKSACKEWHDLITDKRFMYNHLDHSPERFIRFDDKKTVQIMDPVTGILTYSPILNEFCYPYLIDYMVHCDGLMLCMFNDSGVQQAIHANLAVWNPLTRKMKWIQPLVCYYTADYFGIGYNNTCRHNYKILRFSGPLSFEFKYCEIYEFKSDSWRILDATKLFDWAVDTQCRGVSVKGNMYWIAKRKDKEAFILSFDFSTEKFTDICFCPGCETQQQYYPFLFPHLCTTRRIGCFNGDRLSLLLQHGQAWSMDIEVLVTNKLSDEVVSFSRYFNVSSPLLPALQPSYNKAHPGYFIGKHGNIMVWSEGYVNEYNKCYTCIILYQIDKGGIRKQIETRGHQKSRYHTSFISSYVYVPSLIPVQV</sequence>
<dbReference type="EMBL" id="KB870810">
    <property type="protein sequence ID" value="EOA21951.1"/>
    <property type="molecule type" value="Genomic_DNA"/>
</dbReference>
<evidence type="ECO:0000313" key="2">
    <source>
        <dbReference type="EMBL" id="EOA21951.1"/>
    </source>
</evidence>
<dbReference type="InterPro" id="IPR001810">
    <property type="entry name" value="F-box_dom"/>
</dbReference>
<dbReference type="Pfam" id="PF07734">
    <property type="entry name" value="FBA_1"/>
    <property type="match status" value="1"/>
</dbReference>
<dbReference type="Proteomes" id="UP000029121">
    <property type="component" value="Unassembled WGS sequence"/>
</dbReference>
<dbReference type="AlphaFoldDB" id="R0FIT3"/>
<protein>
    <recommendedName>
        <fullName evidence="1">F-box domain-containing protein</fullName>
    </recommendedName>
</protein>
<dbReference type="OrthoDB" id="1086018at2759"/>
<dbReference type="Pfam" id="PF00646">
    <property type="entry name" value="F-box"/>
    <property type="match status" value="1"/>
</dbReference>
<dbReference type="InterPro" id="IPR006527">
    <property type="entry name" value="F-box-assoc_dom_typ1"/>
</dbReference>
<dbReference type="Gene3D" id="1.20.1280.50">
    <property type="match status" value="1"/>
</dbReference>
<dbReference type="CDD" id="cd22157">
    <property type="entry name" value="F-box_AtFBW1-like"/>
    <property type="match status" value="1"/>
</dbReference>
<dbReference type="NCBIfam" id="TIGR01640">
    <property type="entry name" value="F_box_assoc_1"/>
    <property type="match status" value="1"/>
</dbReference>
<feature type="domain" description="F-box" evidence="1">
    <location>
        <begin position="5"/>
        <end position="52"/>
    </location>
</feature>
<dbReference type="SUPFAM" id="SSF81383">
    <property type="entry name" value="F-box domain"/>
    <property type="match status" value="1"/>
</dbReference>
<dbReference type="STRING" id="81985.R0FIT3"/>
<name>R0FIT3_9BRAS</name>
<dbReference type="PANTHER" id="PTHR31672">
    <property type="entry name" value="BNACNNG10540D PROTEIN"/>
    <property type="match status" value="1"/>
</dbReference>
<dbReference type="KEGG" id="crb:17883624"/>
<dbReference type="InterPro" id="IPR050796">
    <property type="entry name" value="SCF_F-box_component"/>
</dbReference>
<keyword evidence="3" id="KW-1185">Reference proteome</keyword>
<reference evidence="3" key="1">
    <citation type="journal article" date="2013" name="Nat. Genet.">
        <title>The Capsella rubella genome and the genomic consequences of rapid mating system evolution.</title>
        <authorList>
            <person name="Slotte T."/>
            <person name="Hazzouri K.M."/>
            <person name="Agren J.A."/>
            <person name="Koenig D."/>
            <person name="Maumus F."/>
            <person name="Guo Y.L."/>
            <person name="Steige K."/>
            <person name="Platts A.E."/>
            <person name="Escobar J.S."/>
            <person name="Newman L.K."/>
            <person name="Wang W."/>
            <person name="Mandakova T."/>
            <person name="Vello E."/>
            <person name="Smith L.M."/>
            <person name="Henz S.R."/>
            <person name="Steffen J."/>
            <person name="Takuno S."/>
            <person name="Brandvain Y."/>
            <person name="Coop G."/>
            <person name="Andolfatto P."/>
            <person name="Hu T.T."/>
            <person name="Blanchette M."/>
            <person name="Clark R.M."/>
            <person name="Quesneville H."/>
            <person name="Nordborg M."/>
            <person name="Gaut B.S."/>
            <person name="Lysak M.A."/>
            <person name="Jenkins J."/>
            <person name="Grimwood J."/>
            <person name="Chapman J."/>
            <person name="Prochnik S."/>
            <person name="Shu S."/>
            <person name="Rokhsar D."/>
            <person name="Schmutz J."/>
            <person name="Weigel D."/>
            <person name="Wright S.I."/>
        </authorList>
    </citation>
    <scope>NUCLEOTIDE SEQUENCE [LARGE SCALE GENOMIC DNA]</scope>
    <source>
        <strain evidence="3">cv. Monte Gargano</strain>
    </source>
</reference>
<dbReference type="InterPro" id="IPR017451">
    <property type="entry name" value="F-box-assoc_interact_dom"/>
</dbReference>
<dbReference type="PANTHER" id="PTHR31672:SF13">
    <property type="entry name" value="F-BOX PROTEIN CPR30-LIKE"/>
    <property type="match status" value="1"/>
</dbReference>
<evidence type="ECO:0000259" key="1">
    <source>
        <dbReference type="PROSITE" id="PS50181"/>
    </source>
</evidence>